<dbReference type="Proteomes" id="UP000631670">
    <property type="component" value="Unassembled WGS sequence"/>
</dbReference>
<sequence>MGGRRIGLARARKAAGYTQESLAYTLDVDPATVNRWERGATEPLVYKRPKLAKLLHVTREQLEVLLAEGTEASPTQPAIAAERGDQEPDERDETRRMPRGGLLLPVRVNGRPVLVPLDGATVAVSELGSLLPPALVVGDEANLPAVQAAEWDAMSPLNRRSLLKHGLAATAFPALGLDELGRVAEAMADARRYFDGPVLDYFTRQLAACKADDGTLGPAKTLPLVLGVVGAIEEHARDVKPSIRRDLLRLGAESAEFAGWLYRDVRDFGRTLYWYDRAMEWAQEAGDTAMQGYVLLKKAQLAFDQREPQRMQTLAQAVQHGPWSLPNRVQAESVQQEARAEVMLGATADAVAPKIDRARQLLGARDDGASTLGTHYNDTLLTMQTAICYTEAGAPRRAVELYDESLMEDRFSPRDYGFFLSLRAGSLALAGEPDEAARTGVESAARADSTSSRRTKQELIRVLEYLRPWTNRPAVTQLREAVTA</sequence>
<dbReference type="CDD" id="cd00093">
    <property type="entry name" value="HTH_XRE"/>
    <property type="match status" value="1"/>
</dbReference>
<feature type="domain" description="HTH cro/C1-type" evidence="2">
    <location>
        <begin position="8"/>
        <end position="62"/>
    </location>
</feature>
<dbReference type="EMBL" id="JADBEG010000001">
    <property type="protein sequence ID" value="MBE1500934.1"/>
    <property type="molecule type" value="Genomic_DNA"/>
</dbReference>
<accession>A0ABR9ICM5</accession>
<organism evidence="3 4">
    <name type="scientific">Amycolatopsis lexingtonensis</name>
    <dbReference type="NCBI Taxonomy" id="218822"/>
    <lineage>
        <taxon>Bacteria</taxon>
        <taxon>Bacillati</taxon>
        <taxon>Actinomycetota</taxon>
        <taxon>Actinomycetes</taxon>
        <taxon>Pseudonocardiales</taxon>
        <taxon>Pseudonocardiaceae</taxon>
        <taxon>Amycolatopsis</taxon>
    </lineage>
</organism>
<evidence type="ECO:0000259" key="2">
    <source>
        <dbReference type="PROSITE" id="PS50943"/>
    </source>
</evidence>
<gene>
    <name evidence="3" type="ORF">H4696_008034</name>
</gene>
<dbReference type="InterPro" id="IPR010982">
    <property type="entry name" value="Lambda_DNA-bd_dom_sf"/>
</dbReference>
<dbReference type="InterPro" id="IPR011990">
    <property type="entry name" value="TPR-like_helical_dom_sf"/>
</dbReference>
<evidence type="ECO:0000313" key="3">
    <source>
        <dbReference type="EMBL" id="MBE1500934.1"/>
    </source>
</evidence>
<dbReference type="SMART" id="SM00530">
    <property type="entry name" value="HTH_XRE"/>
    <property type="match status" value="1"/>
</dbReference>
<evidence type="ECO:0000256" key="1">
    <source>
        <dbReference type="SAM" id="MobiDB-lite"/>
    </source>
</evidence>
<name>A0ABR9ICM5_9PSEU</name>
<dbReference type="RefSeq" id="WP_086861759.1">
    <property type="nucleotide sequence ID" value="NZ_JADBEG010000001.1"/>
</dbReference>
<reference evidence="3 4" key="1">
    <citation type="submission" date="2020-10" db="EMBL/GenBank/DDBJ databases">
        <title>Sequencing the genomes of 1000 actinobacteria strains.</title>
        <authorList>
            <person name="Klenk H.-P."/>
        </authorList>
    </citation>
    <scope>NUCLEOTIDE SEQUENCE [LARGE SCALE GENOMIC DNA]</scope>
    <source>
        <strain evidence="3 4">DSM 44653</strain>
    </source>
</reference>
<proteinExistence type="predicted"/>
<keyword evidence="4" id="KW-1185">Reference proteome</keyword>
<dbReference type="InterPro" id="IPR001387">
    <property type="entry name" value="Cro/C1-type_HTH"/>
</dbReference>
<feature type="compositionally biased region" description="Basic and acidic residues" evidence="1">
    <location>
        <begin position="82"/>
        <end position="96"/>
    </location>
</feature>
<dbReference type="SUPFAM" id="SSF47413">
    <property type="entry name" value="lambda repressor-like DNA-binding domains"/>
    <property type="match status" value="1"/>
</dbReference>
<protein>
    <submittedName>
        <fullName evidence="3">Transcriptional regulator with XRE-family HTH domain</fullName>
    </submittedName>
</protein>
<dbReference type="Gene3D" id="1.10.260.40">
    <property type="entry name" value="lambda repressor-like DNA-binding domains"/>
    <property type="match status" value="1"/>
</dbReference>
<evidence type="ECO:0000313" key="4">
    <source>
        <dbReference type="Proteomes" id="UP000631670"/>
    </source>
</evidence>
<dbReference type="SUPFAM" id="SSF48452">
    <property type="entry name" value="TPR-like"/>
    <property type="match status" value="1"/>
</dbReference>
<dbReference type="PROSITE" id="PS50943">
    <property type="entry name" value="HTH_CROC1"/>
    <property type="match status" value="1"/>
</dbReference>
<feature type="region of interest" description="Disordered" evidence="1">
    <location>
        <begin position="69"/>
        <end position="97"/>
    </location>
</feature>
<comment type="caution">
    <text evidence="3">The sequence shown here is derived from an EMBL/GenBank/DDBJ whole genome shotgun (WGS) entry which is preliminary data.</text>
</comment>
<dbReference type="Pfam" id="PF01381">
    <property type="entry name" value="HTH_3"/>
    <property type="match status" value="1"/>
</dbReference>